<evidence type="ECO:0000256" key="2">
    <source>
        <dbReference type="SAM" id="MobiDB-lite"/>
    </source>
</evidence>
<name>A0A8S1GVR0_9PELO</name>
<feature type="signal peptide" evidence="3">
    <location>
        <begin position="1"/>
        <end position="16"/>
    </location>
</feature>
<gene>
    <name evidence="4" type="ORF">CAUJ_LOCUS1389</name>
</gene>
<feature type="compositionally biased region" description="Basic and acidic residues" evidence="2">
    <location>
        <begin position="411"/>
        <end position="425"/>
    </location>
</feature>
<dbReference type="AlphaFoldDB" id="A0A8S1GVR0"/>
<accession>A0A8S1GVR0</accession>
<dbReference type="Proteomes" id="UP000835052">
    <property type="component" value="Unassembled WGS sequence"/>
</dbReference>
<feature type="chain" id="PRO_5035733528" evidence="3">
    <location>
        <begin position="17"/>
        <end position="651"/>
    </location>
</feature>
<proteinExistence type="predicted"/>
<evidence type="ECO:0000256" key="1">
    <source>
        <dbReference type="SAM" id="Coils"/>
    </source>
</evidence>
<keyword evidence="5" id="KW-1185">Reference proteome</keyword>
<dbReference type="OrthoDB" id="5811183at2759"/>
<dbReference type="EMBL" id="CAJGYM010000002">
    <property type="protein sequence ID" value="CAD6185470.1"/>
    <property type="molecule type" value="Genomic_DNA"/>
</dbReference>
<keyword evidence="3" id="KW-0732">Signal</keyword>
<organism evidence="4 5">
    <name type="scientific">Caenorhabditis auriculariae</name>
    <dbReference type="NCBI Taxonomy" id="2777116"/>
    <lineage>
        <taxon>Eukaryota</taxon>
        <taxon>Metazoa</taxon>
        <taxon>Ecdysozoa</taxon>
        <taxon>Nematoda</taxon>
        <taxon>Chromadorea</taxon>
        <taxon>Rhabditida</taxon>
        <taxon>Rhabditina</taxon>
        <taxon>Rhabditomorpha</taxon>
        <taxon>Rhabditoidea</taxon>
        <taxon>Rhabditidae</taxon>
        <taxon>Peloderinae</taxon>
        <taxon>Caenorhabditis</taxon>
    </lineage>
</organism>
<sequence length="651" mass="72782">MRPVLLLSLIALGVRAEEEKERPALMQRLVQSLPQIPEVIKGQMQGKPDELKKLISNMLGDGLLSQLVVNPMGVAENMGVPLNELGINKTEVEKMSSNMLKGENNGSTPAPFNLFGGFTPSTTTTKKAMYVDGVLIEDFDDFIRRHDLESKGLSTSKPPVTTTPLSTERIAEVIMEKLNKKETIRDVPRPMPQNDLANRLDMNLIDPGRIAEINSVLRRAPPRYEAMDSLALGMDVPTHSMPGPPGFIQSLDPTVDEVVTSLRTKGAYGLTVEDVKRLQNMLQTYEQTLQTKELLTKRKQLQVLQNELTEQRQRIEVQRKMEEELRKKEKELENEHQRMEVQLREQLNSWHSSFNPTQARGPIAPPLNLDSLDPVSGMGHPPASEELPIVSQGSSLHVAPRAQRPEALSESSHERRLSEEREKIVESQMSEAAPQPIKISSALKNQIRYSPRQNSEVVPPSTSVVREDDEFKSGCNCEEISLEKMRGDWALALASPKVVEALNGKASELVGADSSLTCSRFEVAGGKQSVAAQDARLQWQFKVKGSSKINQLRGNALTMDHKSVRVQMRDFDGENFSFPFCALRTDNGDKYEYMVLTNSKGDCKDIALLVRNPEEFFESENKSLAKFLKTKIAKKEINAPEVADFSNKCDE</sequence>
<reference evidence="4" key="1">
    <citation type="submission" date="2020-10" db="EMBL/GenBank/DDBJ databases">
        <authorList>
            <person name="Kikuchi T."/>
        </authorList>
    </citation>
    <scope>NUCLEOTIDE SEQUENCE</scope>
    <source>
        <strain evidence="4">NKZ352</strain>
    </source>
</reference>
<evidence type="ECO:0000313" key="4">
    <source>
        <dbReference type="EMBL" id="CAD6185470.1"/>
    </source>
</evidence>
<evidence type="ECO:0000313" key="5">
    <source>
        <dbReference type="Proteomes" id="UP000835052"/>
    </source>
</evidence>
<feature type="coiled-coil region" evidence="1">
    <location>
        <begin position="275"/>
        <end position="349"/>
    </location>
</feature>
<protein>
    <submittedName>
        <fullName evidence="4">Uncharacterized protein</fullName>
    </submittedName>
</protein>
<feature type="region of interest" description="Disordered" evidence="2">
    <location>
        <begin position="395"/>
        <end position="437"/>
    </location>
</feature>
<comment type="caution">
    <text evidence="4">The sequence shown here is derived from an EMBL/GenBank/DDBJ whole genome shotgun (WGS) entry which is preliminary data.</text>
</comment>
<evidence type="ECO:0000256" key="3">
    <source>
        <dbReference type="SAM" id="SignalP"/>
    </source>
</evidence>
<keyword evidence="1" id="KW-0175">Coiled coil</keyword>